<dbReference type="EMBL" id="MVHF01000004">
    <property type="protein sequence ID" value="ORA38226.1"/>
    <property type="molecule type" value="Genomic_DNA"/>
</dbReference>
<feature type="domain" description="L,D-TPase catalytic" evidence="8">
    <location>
        <begin position="254"/>
        <end position="389"/>
    </location>
</feature>
<dbReference type="GO" id="GO:0016746">
    <property type="term" value="F:acyltransferase activity"/>
    <property type="evidence" value="ECO:0007669"/>
    <property type="project" value="UniProtKB-KW"/>
</dbReference>
<name>A0A1X0B8Q4_9MYCO</name>
<reference evidence="9 10" key="1">
    <citation type="submission" date="2017-02" db="EMBL/GenBank/DDBJ databases">
        <title>The new phylogeny of genus Mycobacterium.</title>
        <authorList>
            <person name="Tortoli E."/>
            <person name="Trovato A."/>
            <person name="Cirillo D.M."/>
        </authorList>
    </citation>
    <scope>NUCLEOTIDE SEQUENCE [LARGE SCALE GENOMIC DNA]</scope>
    <source>
        <strain evidence="9 10">RW6</strain>
    </source>
</reference>
<evidence type="ECO:0000256" key="6">
    <source>
        <dbReference type="ARBA" id="ARBA00023316"/>
    </source>
</evidence>
<keyword evidence="5" id="KW-0012">Acyltransferase</keyword>
<dbReference type="Pfam" id="PF17964">
    <property type="entry name" value="Big_10"/>
    <property type="match status" value="1"/>
</dbReference>
<dbReference type="UniPathway" id="UPA00219"/>
<dbReference type="InterPro" id="IPR038063">
    <property type="entry name" value="Transpep_catalytic_dom"/>
</dbReference>
<dbReference type="RefSeq" id="WP_083161811.1">
    <property type="nucleotide sequence ID" value="NZ_MVHF01000004.1"/>
</dbReference>
<dbReference type="STRING" id="1927124.BST13_06475"/>
<keyword evidence="6 7" id="KW-0961">Cell wall biogenesis/degradation</keyword>
<proteinExistence type="predicted"/>
<dbReference type="PANTHER" id="PTHR30582:SF2">
    <property type="entry name" value="L,D-TRANSPEPTIDASE YCIB-RELATED"/>
    <property type="match status" value="1"/>
</dbReference>
<comment type="pathway">
    <text evidence="1 7">Cell wall biogenesis; peptidoglycan biosynthesis.</text>
</comment>
<protein>
    <recommendedName>
        <fullName evidence="8">L,D-TPase catalytic domain-containing protein</fullName>
    </recommendedName>
</protein>
<dbReference type="InterPro" id="IPR005490">
    <property type="entry name" value="LD_TPept_cat_dom"/>
</dbReference>
<feature type="active site" description="Nucleophile" evidence="7">
    <location>
        <position position="365"/>
    </location>
</feature>
<dbReference type="GO" id="GO:0071555">
    <property type="term" value="P:cell wall organization"/>
    <property type="evidence" value="ECO:0007669"/>
    <property type="project" value="UniProtKB-UniRule"/>
</dbReference>
<comment type="caution">
    <text evidence="9">The sequence shown here is derived from an EMBL/GenBank/DDBJ whole genome shotgun (WGS) entry which is preliminary data.</text>
</comment>
<keyword evidence="3 7" id="KW-0133">Cell shape</keyword>
<evidence type="ECO:0000259" key="8">
    <source>
        <dbReference type="PROSITE" id="PS52029"/>
    </source>
</evidence>
<keyword evidence="10" id="KW-1185">Reference proteome</keyword>
<keyword evidence="2" id="KW-0808">Transferase</keyword>
<accession>A0A1X0B8Q4</accession>
<evidence type="ECO:0000313" key="10">
    <source>
        <dbReference type="Proteomes" id="UP000192448"/>
    </source>
</evidence>
<dbReference type="GO" id="GO:0071972">
    <property type="term" value="F:peptidoglycan L,D-transpeptidase activity"/>
    <property type="evidence" value="ECO:0007669"/>
    <property type="project" value="TreeGrafter"/>
</dbReference>
<dbReference type="GO" id="GO:0005576">
    <property type="term" value="C:extracellular region"/>
    <property type="evidence" value="ECO:0007669"/>
    <property type="project" value="TreeGrafter"/>
</dbReference>
<evidence type="ECO:0000256" key="4">
    <source>
        <dbReference type="ARBA" id="ARBA00022984"/>
    </source>
</evidence>
<dbReference type="GO" id="GO:0018104">
    <property type="term" value="P:peptidoglycan-protein cross-linking"/>
    <property type="evidence" value="ECO:0007669"/>
    <property type="project" value="TreeGrafter"/>
</dbReference>
<evidence type="ECO:0000256" key="1">
    <source>
        <dbReference type="ARBA" id="ARBA00004752"/>
    </source>
</evidence>
<dbReference type="PANTHER" id="PTHR30582">
    <property type="entry name" value="L,D-TRANSPEPTIDASE"/>
    <property type="match status" value="1"/>
</dbReference>
<dbReference type="SUPFAM" id="SSF141523">
    <property type="entry name" value="L,D-transpeptidase catalytic domain-like"/>
    <property type="match status" value="1"/>
</dbReference>
<evidence type="ECO:0000313" key="9">
    <source>
        <dbReference type="EMBL" id="ORA38226.1"/>
    </source>
</evidence>
<gene>
    <name evidence="9" type="ORF">BST13_06475</name>
</gene>
<feature type="active site" description="Proton donor/acceptor" evidence="7">
    <location>
        <position position="347"/>
    </location>
</feature>
<dbReference type="AlphaFoldDB" id="A0A1X0B8Q4"/>
<dbReference type="PROSITE" id="PS52029">
    <property type="entry name" value="LD_TPASE"/>
    <property type="match status" value="1"/>
</dbReference>
<organism evidence="9 10">
    <name type="scientific">Mycobacterium aquaticum</name>
    <dbReference type="NCBI Taxonomy" id="1927124"/>
    <lineage>
        <taxon>Bacteria</taxon>
        <taxon>Bacillati</taxon>
        <taxon>Actinomycetota</taxon>
        <taxon>Actinomycetes</taxon>
        <taxon>Mycobacteriales</taxon>
        <taxon>Mycobacteriaceae</taxon>
        <taxon>Mycobacterium</taxon>
    </lineage>
</organism>
<dbReference type="Gene3D" id="2.40.440.10">
    <property type="entry name" value="L,D-transpeptidase catalytic domain-like"/>
    <property type="match status" value="1"/>
</dbReference>
<dbReference type="InterPro" id="IPR041280">
    <property type="entry name" value="Big_10"/>
</dbReference>
<dbReference type="GO" id="GO:0008360">
    <property type="term" value="P:regulation of cell shape"/>
    <property type="evidence" value="ECO:0007669"/>
    <property type="project" value="UniProtKB-UniRule"/>
</dbReference>
<dbReference type="Pfam" id="PF03734">
    <property type="entry name" value="YkuD"/>
    <property type="match status" value="1"/>
</dbReference>
<keyword evidence="4 7" id="KW-0573">Peptidoglycan synthesis</keyword>
<dbReference type="OrthoDB" id="5242354at2"/>
<dbReference type="Proteomes" id="UP000192448">
    <property type="component" value="Unassembled WGS sequence"/>
</dbReference>
<dbReference type="Gene3D" id="2.60.40.3780">
    <property type="match status" value="1"/>
</dbReference>
<evidence type="ECO:0000256" key="3">
    <source>
        <dbReference type="ARBA" id="ARBA00022960"/>
    </source>
</evidence>
<dbReference type="InterPro" id="IPR050979">
    <property type="entry name" value="LD-transpeptidase"/>
</dbReference>
<dbReference type="CDD" id="cd13432">
    <property type="entry name" value="LDT_IgD_like_2"/>
    <property type="match status" value="1"/>
</dbReference>
<evidence type="ECO:0000256" key="7">
    <source>
        <dbReference type="PROSITE-ProRule" id="PRU01373"/>
    </source>
</evidence>
<dbReference type="CDD" id="cd16913">
    <property type="entry name" value="YkuD_like"/>
    <property type="match status" value="1"/>
</dbReference>
<dbReference type="Gene3D" id="2.60.40.3710">
    <property type="match status" value="1"/>
</dbReference>
<sequence>MTLTSVRRACLAVAFAVLAVLGGVVVTALPDCSEHCQTLAAAPPGAPQASPTELAKLTITPKPNAEVDPLARILVTAETGTIDSVTMVNDAGKAIPGVLTPDAKTWKPTSSLGFGRTYTMTVSAKGPGGMPTRQVTTFSTLTPSNQAQVYLDGTSGGMLQDGAKYGVGMVIVARFDEPITDKASAERRLKVTTNPPVFGAWNWIDDQTAHWRPEKYYTPGTQVTVNADIYGARLGDGLYGAEDEKVSFTIGDSHISIADDNTKQVSVFENGKLVRTMPTSMGMGGTETIGGTTLSFWTPRGIYTVMDKANPVIMDSSTFGLPVNSRLGYKETIPYATRISTDGIYLHQLNATVWAQGNTNTSHGCLNLNSENAKWFFDFSVPGDIVEVRNTGGEPLTLKHNGDWSVPWGQWIQGSALR</sequence>
<evidence type="ECO:0000256" key="2">
    <source>
        <dbReference type="ARBA" id="ARBA00022679"/>
    </source>
</evidence>
<evidence type="ECO:0000256" key="5">
    <source>
        <dbReference type="ARBA" id="ARBA00023315"/>
    </source>
</evidence>